<gene>
    <name evidence="12" type="ORF">ACIGXA_24470</name>
</gene>
<sequence length="197" mass="21326">MTASPLDRSLSDGDRTTTAHTVGAGRRFGWLVVICGALGTLASSVTTLHAFTVLEDLGCGQNWVESCGTIIKSSQGSQAEEFGFPTSMIGMIAYPIVVCIGMSLLAGARYRSWFWLGAQAGTLFGAGFASWLLYQSFRSANSLCLWCCLTWAVTMTLFWCMSVHNIERAFIRVPARMRAAVLATGWFLRSDTASPPS</sequence>
<dbReference type="InterPro" id="IPR038354">
    <property type="entry name" value="VKOR_sf"/>
</dbReference>
<feature type="transmembrane region" description="Helical" evidence="10">
    <location>
        <begin position="140"/>
        <end position="160"/>
    </location>
</feature>
<dbReference type="Pfam" id="PF07884">
    <property type="entry name" value="VKOR"/>
    <property type="match status" value="1"/>
</dbReference>
<feature type="transmembrane region" description="Helical" evidence="10">
    <location>
        <begin position="82"/>
        <end position="106"/>
    </location>
</feature>
<dbReference type="EMBL" id="JBITYG010000007">
    <property type="protein sequence ID" value="MFI9103683.1"/>
    <property type="molecule type" value="Genomic_DNA"/>
</dbReference>
<dbReference type="CDD" id="cd12922">
    <property type="entry name" value="VKOR_5"/>
    <property type="match status" value="1"/>
</dbReference>
<reference evidence="12 13" key="1">
    <citation type="submission" date="2024-10" db="EMBL/GenBank/DDBJ databases">
        <title>The Natural Products Discovery Center: Release of the First 8490 Sequenced Strains for Exploring Actinobacteria Biosynthetic Diversity.</title>
        <authorList>
            <person name="Kalkreuter E."/>
            <person name="Kautsar S.A."/>
            <person name="Yang D."/>
            <person name="Bader C.D."/>
            <person name="Teijaro C.N."/>
            <person name="Fluegel L."/>
            <person name="Davis C.M."/>
            <person name="Simpson J.R."/>
            <person name="Lauterbach L."/>
            <person name="Steele A.D."/>
            <person name="Gui C."/>
            <person name="Meng S."/>
            <person name="Li G."/>
            <person name="Viehrig K."/>
            <person name="Ye F."/>
            <person name="Su P."/>
            <person name="Kiefer A.F."/>
            <person name="Nichols A."/>
            <person name="Cepeda A.J."/>
            <person name="Yan W."/>
            <person name="Fan B."/>
            <person name="Jiang Y."/>
            <person name="Adhikari A."/>
            <person name="Zheng C.-J."/>
            <person name="Schuster L."/>
            <person name="Cowan T.M."/>
            <person name="Smanski M.J."/>
            <person name="Chevrette M.G."/>
            <person name="De Carvalho L.P.S."/>
            <person name="Shen B."/>
        </authorList>
    </citation>
    <scope>NUCLEOTIDE SEQUENCE [LARGE SCALE GENOMIC DNA]</scope>
    <source>
        <strain evidence="12 13">NPDC053399</strain>
    </source>
</reference>
<evidence type="ECO:0000256" key="3">
    <source>
        <dbReference type="ARBA" id="ARBA00022692"/>
    </source>
</evidence>
<keyword evidence="3 10" id="KW-0812">Transmembrane</keyword>
<keyword evidence="4" id="KW-0874">Quinone</keyword>
<comment type="subcellular location">
    <subcellularLocation>
        <location evidence="1">Membrane</location>
        <topology evidence="1">Multi-pass membrane protein</topology>
    </subcellularLocation>
</comment>
<dbReference type="InterPro" id="IPR012932">
    <property type="entry name" value="VKOR"/>
</dbReference>
<evidence type="ECO:0000313" key="12">
    <source>
        <dbReference type="EMBL" id="MFI9103683.1"/>
    </source>
</evidence>
<dbReference type="SMART" id="SM00756">
    <property type="entry name" value="VKc"/>
    <property type="match status" value="1"/>
</dbReference>
<keyword evidence="5 10" id="KW-1133">Transmembrane helix</keyword>
<evidence type="ECO:0000256" key="6">
    <source>
        <dbReference type="ARBA" id="ARBA00023002"/>
    </source>
</evidence>
<keyword evidence="8" id="KW-1015">Disulfide bond</keyword>
<evidence type="ECO:0000313" key="13">
    <source>
        <dbReference type="Proteomes" id="UP001614394"/>
    </source>
</evidence>
<keyword evidence="9" id="KW-0676">Redox-active center</keyword>
<comment type="caution">
    <text evidence="12">The sequence shown here is derived from an EMBL/GenBank/DDBJ whole genome shotgun (WGS) entry which is preliminary data.</text>
</comment>
<feature type="transmembrane region" description="Helical" evidence="10">
    <location>
        <begin position="113"/>
        <end position="134"/>
    </location>
</feature>
<dbReference type="RefSeq" id="WP_399653064.1">
    <property type="nucleotide sequence ID" value="NZ_JBITYG010000007.1"/>
</dbReference>
<keyword evidence="6" id="KW-0560">Oxidoreductase</keyword>
<dbReference type="Proteomes" id="UP001614394">
    <property type="component" value="Unassembled WGS sequence"/>
</dbReference>
<accession>A0ABW8CC77</accession>
<dbReference type="InterPro" id="IPR041714">
    <property type="entry name" value="VKOR_Actinobacteria"/>
</dbReference>
<evidence type="ECO:0000256" key="2">
    <source>
        <dbReference type="ARBA" id="ARBA00006214"/>
    </source>
</evidence>
<evidence type="ECO:0000256" key="1">
    <source>
        <dbReference type="ARBA" id="ARBA00004141"/>
    </source>
</evidence>
<keyword evidence="7 10" id="KW-0472">Membrane</keyword>
<evidence type="ECO:0000256" key="5">
    <source>
        <dbReference type="ARBA" id="ARBA00022989"/>
    </source>
</evidence>
<evidence type="ECO:0000256" key="7">
    <source>
        <dbReference type="ARBA" id="ARBA00023136"/>
    </source>
</evidence>
<evidence type="ECO:0000259" key="11">
    <source>
        <dbReference type="SMART" id="SM00756"/>
    </source>
</evidence>
<evidence type="ECO:0000256" key="10">
    <source>
        <dbReference type="SAM" id="Phobius"/>
    </source>
</evidence>
<comment type="similarity">
    <text evidence="2">Belongs to the VKOR family.</text>
</comment>
<feature type="transmembrane region" description="Helical" evidence="10">
    <location>
        <begin position="28"/>
        <end position="51"/>
    </location>
</feature>
<keyword evidence="13" id="KW-1185">Reference proteome</keyword>
<evidence type="ECO:0000256" key="8">
    <source>
        <dbReference type="ARBA" id="ARBA00023157"/>
    </source>
</evidence>
<proteinExistence type="inferred from homology"/>
<evidence type="ECO:0000256" key="4">
    <source>
        <dbReference type="ARBA" id="ARBA00022719"/>
    </source>
</evidence>
<dbReference type="Gene3D" id="1.20.1440.130">
    <property type="entry name" value="VKOR domain"/>
    <property type="match status" value="1"/>
</dbReference>
<name>A0ABW8CC77_9ACTN</name>
<evidence type="ECO:0000256" key="9">
    <source>
        <dbReference type="ARBA" id="ARBA00023284"/>
    </source>
</evidence>
<feature type="domain" description="Vitamin K epoxide reductase" evidence="11">
    <location>
        <begin position="25"/>
        <end position="165"/>
    </location>
</feature>
<protein>
    <submittedName>
        <fullName evidence="12">Vitamin K epoxide reductase family protein</fullName>
    </submittedName>
</protein>
<organism evidence="12 13">
    <name type="scientific">Streptomyces fildesensis</name>
    <dbReference type="NCBI Taxonomy" id="375757"/>
    <lineage>
        <taxon>Bacteria</taxon>
        <taxon>Bacillati</taxon>
        <taxon>Actinomycetota</taxon>
        <taxon>Actinomycetes</taxon>
        <taxon>Kitasatosporales</taxon>
        <taxon>Streptomycetaceae</taxon>
        <taxon>Streptomyces</taxon>
    </lineage>
</organism>